<dbReference type="Proteomes" id="UP000595917">
    <property type="component" value="Chromosome"/>
</dbReference>
<dbReference type="AlphaFoldDB" id="A0A7T7XL91"/>
<keyword evidence="1" id="KW-0812">Transmembrane</keyword>
<feature type="transmembrane region" description="Helical" evidence="1">
    <location>
        <begin position="85"/>
        <end position="104"/>
    </location>
</feature>
<keyword evidence="1" id="KW-1133">Transmembrane helix</keyword>
<evidence type="ECO:0000313" key="2">
    <source>
        <dbReference type="EMBL" id="QQO08318.1"/>
    </source>
</evidence>
<protein>
    <submittedName>
        <fullName evidence="2">Uncharacterized protein</fullName>
    </submittedName>
</protein>
<gene>
    <name evidence="2" type="ORF">JFL75_15475</name>
</gene>
<proteinExistence type="predicted"/>
<dbReference type="RefSeq" id="WP_215625624.1">
    <property type="nucleotide sequence ID" value="NZ_CP067089.2"/>
</dbReference>
<feature type="transmembrane region" description="Helical" evidence="1">
    <location>
        <begin position="32"/>
        <end position="56"/>
    </location>
</feature>
<reference evidence="2" key="1">
    <citation type="submission" date="2021-01" db="EMBL/GenBank/DDBJ databases">
        <title>Description of Breznakiella homolactica.</title>
        <authorList>
            <person name="Song Y."/>
            <person name="Brune A."/>
        </authorList>
    </citation>
    <scope>NUCLEOTIDE SEQUENCE</scope>
    <source>
        <strain evidence="2">RmG30</strain>
    </source>
</reference>
<keyword evidence="1" id="KW-0472">Membrane</keyword>
<organism evidence="2 3">
    <name type="scientific">Breznakiella homolactica</name>
    <dbReference type="NCBI Taxonomy" id="2798577"/>
    <lineage>
        <taxon>Bacteria</taxon>
        <taxon>Pseudomonadati</taxon>
        <taxon>Spirochaetota</taxon>
        <taxon>Spirochaetia</taxon>
        <taxon>Spirochaetales</taxon>
        <taxon>Breznakiellaceae</taxon>
        <taxon>Breznakiella</taxon>
    </lineage>
</organism>
<dbReference type="KEGG" id="bhc:JFL75_15475"/>
<evidence type="ECO:0000313" key="3">
    <source>
        <dbReference type="Proteomes" id="UP000595917"/>
    </source>
</evidence>
<name>A0A7T7XL91_9SPIR</name>
<evidence type="ECO:0000256" key="1">
    <source>
        <dbReference type="SAM" id="Phobius"/>
    </source>
</evidence>
<sequence>MELVLFIGGGFLSLAVFAGLIYFVVSKKSTTAVRVASIVALVLILASVGVSLFLIFSVPAGKAGAAGSVVSDFPVEAAGGDLKNVIIFLGILFIIFSLIVYVALRDRKLQMKKAASMKDRKHPSERD</sequence>
<keyword evidence="3" id="KW-1185">Reference proteome</keyword>
<accession>A0A7T7XL91</accession>
<dbReference type="EMBL" id="CP067089">
    <property type="protein sequence ID" value="QQO08318.1"/>
    <property type="molecule type" value="Genomic_DNA"/>
</dbReference>
<feature type="transmembrane region" description="Helical" evidence="1">
    <location>
        <begin position="6"/>
        <end position="25"/>
    </location>
</feature>